<proteinExistence type="predicted"/>
<dbReference type="OrthoDB" id="9780425at2"/>
<evidence type="ECO:0000313" key="2">
    <source>
        <dbReference type="EMBL" id="MBC3889703.1"/>
    </source>
</evidence>
<dbReference type="Proteomes" id="UP000616595">
    <property type="component" value="Unassembled WGS sequence"/>
</dbReference>
<accession>A0A923HWB1</accession>
<reference evidence="2" key="2">
    <citation type="submission" date="2020-10" db="EMBL/GenBank/DDBJ databases">
        <title>Comparative genomics of the Acetobacterium genus.</title>
        <authorList>
            <person name="Marshall C."/>
            <person name="May H."/>
            <person name="Norman S."/>
        </authorList>
    </citation>
    <scope>NUCLEOTIDE SEQUENCE</scope>
    <source>
        <strain evidence="2">DER-2019</strain>
    </source>
</reference>
<comment type="caution">
    <text evidence="2">The sequence shown here is derived from an EMBL/GenBank/DDBJ whole genome shotgun (WGS) entry which is preliminary data.</text>
</comment>
<feature type="domain" description="Uroporphyrinogen decarboxylase (URO-D)" evidence="1">
    <location>
        <begin position="9"/>
        <end position="345"/>
    </location>
</feature>
<dbReference type="InterPro" id="IPR000257">
    <property type="entry name" value="Uroporphyrinogen_deCOase"/>
</dbReference>
<evidence type="ECO:0000313" key="3">
    <source>
        <dbReference type="Proteomes" id="UP000616595"/>
    </source>
</evidence>
<dbReference type="RefSeq" id="WP_148565957.1">
    <property type="nucleotide sequence ID" value="NZ_RXYA01000002.1"/>
</dbReference>
<dbReference type="EMBL" id="WJBD01000023">
    <property type="protein sequence ID" value="MBC3889703.1"/>
    <property type="molecule type" value="Genomic_DNA"/>
</dbReference>
<organism evidence="2 3">
    <name type="scientific">Acetobacterium paludosum</name>
    <dbReference type="NCBI Taxonomy" id="52693"/>
    <lineage>
        <taxon>Bacteria</taxon>
        <taxon>Bacillati</taxon>
        <taxon>Bacillota</taxon>
        <taxon>Clostridia</taxon>
        <taxon>Eubacteriales</taxon>
        <taxon>Eubacteriaceae</taxon>
        <taxon>Acetobacterium</taxon>
    </lineage>
</organism>
<dbReference type="GO" id="GO:0004853">
    <property type="term" value="F:uroporphyrinogen decarboxylase activity"/>
    <property type="evidence" value="ECO:0007669"/>
    <property type="project" value="InterPro"/>
</dbReference>
<dbReference type="PANTHER" id="PTHR47099:SF1">
    <property type="entry name" value="METHYLCOBAMIDE:COM METHYLTRANSFERASE MTBA"/>
    <property type="match status" value="1"/>
</dbReference>
<dbReference type="CDD" id="cd03465">
    <property type="entry name" value="URO-D_like"/>
    <property type="match status" value="1"/>
</dbReference>
<reference evidence="2" key="1">
    <citation type="submission" date="2019-10" db="EMBL/GenBank/DDBJ databases">
        <authorList>
            <person name="Ross D.E."/>
            <person name="Gulliver D."/>
        </authorList>
    </citation>
    <scope>NUCLEOTIDE SEQUENCE</scope>
    <source>
        <strain evidence="2">DER-2019</strain>
    </source>
</reference>
<dbReference type="InterPro" id="IPR052024">
    <property type="entry name" value="Methanogen_methyltrans"/>
</dbReference>
<keyword evidence="3" id="KW-1185">Reference proteome</keyword>
<name>A0A923HWB1_9FIRM</name>
<protein>
    <submittedName>
        <fullName evidence="2">Uroporphyrinogen decarboxylase</fullName>
    </submittedName>
</protein>
<dbReference type="SUPFAM" id="SSF51726">
    <property type="entry name" value="UROD/MetE-like"/>
    <property type="match status" value="1"/>
</dbReference>
<dbReference type="PANTHER" id="PTHR47099">
    <property type="entry name" value="METHYLCOBAMIDE:COM METHYLTRANSFERASE MTBA"/>
    <property type="match status" value="1"/>
</dbReference>
<evidence type="ECO:0000259" key="1">
    <source>
        <dbReference type="Pfam" id="PF01208"/>
    </source>
</evidence>
<dbReference type="GO" id="GO:0006779">
    <property type="term" value="P:porphyrin-containing compound biosynthetic process"/>
    <property type="evidence" value="ECO:0007669"/>
    <property type="project" value="InterPro"/>
</dbReference>
<dbReference type="Gene3D" id="3.20.20.210">
    <property type="match status" value="1"/>
</dbReference>
<sequence length="357" mass="39094">MYKEDLMTPVERAQALAKGESVDRMPISMFYGAPGHSLLGWTRRQEVESGRSLADVQEKIYEVFGGDGVSASYGLHGMAVNYGAKMTNPEHQQPAILEPPIKSIADLSTLDLDRFTIENDPTAKKCFDAVRILRDEVGNEVTCGMMFSGAFTSASALVGAEQLLKALHKNPEQVHKLLKFTAQAIQQMAKPFLEEGFGVSIADPVASGTIITKKMFQQFVVPYSRKMVEMFEVSKPGPVLCHICGDTTKVLEEMVDCGYKVLSLDNVVDLAVAKEKVGDKVFLVGNVDPIGVIHLGTPEEVKMAVRECCKKAWNSPGGFMISTGCDSAYGTPMENSLAFMQEARKCAKYPMNPDNFQ</sequence>
<dbReference type="AlphaFoldDB" id="A0A923HWB1"/>
<dbReference type="Pfam" id="PF01208">
    <property type="entry name" value="URO-D"/>
    <property type="match status" value="1"/>
</dbReference>
<gene>
    <name evidence="2" type="ORF">GH810_15440</name>
</gene>
<dbReference type="InterPro" id="IPR038071">
    <property type="entry name" value="UROD/MetE-like_sf"/>
</dbReference>